<feature type="transmembrane region" description="Helical" evidence="2">
    <location>
        <begin position="281"/>
        <end position="301"/>
    </location>
</feature>
<dbReference type="EMBL" id="CP157484">
    <property type="protein sequence ID" value="XBO37313.1"/>
    <property type="molecule type" value="Genomic_DNA"/>
</dbReference>
<dbReference type="InterPro" id="IPR030802">
    <property type="entry name" value="Permease_MalE"/>
</dbReference>
<evidence type="ECO:0000259" key="3">
    <source>
        <dbReference type="PROSITE" id="PS50801"/>
    </source>
</evidence>
<keyword evidence="2" id="KW-0997">Cell inner membrane</keyword>
<evidence type="ECO:0000256" key="2">
    <source>
        <dbReference type="RuleBase" id="RU362044"/>
    </source>
</evidence>
<dbReference type="InterPro" id="IPR003453">
    <property type="entry name" value="ABC_MlaE_roteobac"/>
</dbReference>
<keyword evidence="2" id="KW-1133">Transmembrane helix</keyword>
<proteinExistence type="inferred from homology"/>
<dbReference type="InterPro" id="IPR036513">
    <property type="entry name" value="STAS_dom_sf"/>
</dbReference>
<dbReference type="GO" id="GO:0043190">
    <property type="term" value="C:ATP-binding cassette (ABC) transporter complex"/>
    <property type="evidence" value="ECO:0007669"/>
    <property type="project" value="InterPro"/>
</dbReference>
<dbReference type="RefSeq" id="WP_406854134.1">
    <property type="nucleotide sequence ID" value="NZ_CP157484.1"/>
</dbReference>
<dbReference type="PANTHER" id="PTHR30188:SF3">
    <property type="entry name" value="ABC TRANSPORTER PERMEASE"/>
    <property type="match status" value="1"/>
</dbReference>
<feature type="domain" description="STAS" evidence="3">
    <location>
        <begin position="10"/>
        <end position="132"/>
    </location>
</feature>
<feature type="transmembrane region" description="Helical" evidence="2">
    <location>
        <begin position="313"/>
        <end position="339"/>
    </location>
</feature>
<gene>
    <name evidence="4" type="ORF">ABEG18_16445</name>
</gene>
<evidence type="ECO:0000313" key="4">
    <source>
        <dbReference type="EMBL" id="XBO37313.1"/>
    </source>
</evidence>
<dbReference type="PANTHER" id="PTHR30188">
    <property type="entry name" value="ABC TRANSPORTER PERMEASE PROTEIN-RELATED"/>
    <property type="match status" value="1"/>
</dbReference>
<comment type="subcellular location">
    <subcellularLocation>
        <location evidence="2">Cell inner membrane</location>
        <topology evidence="2">Multi-pass membrane protein</topology>
    </subcellularLocation>
</comment>
<protein>
    <submittedName>
        <fullName evidence="4">ABC transporter permease</fullName>
    </submittedName>
</protein>
<sequence length="382" mass="40962">MNRNHMDPVANVVVERSGADVRLRFLGRWTSEQAEAVEQKAASLPQEAEGAGRVLMDLSGVDRLDTLGAWVLDRARTDFVKRGQEAGFVGVDEPKRILLHEVAYHEFGVKRAVGASAVVEILSDVGQGVVGAGQDLVGGVSFLGSLVTALGRVILNPFRFRFTSLVFHLEAVGFRSVPIITLISFLVGCIVAQQGIFQLRRFGATPFVVDLTAILTLRELGVLLTSIMVAGRSGSAFTAEIGSMKMREEIDALRVMGLDPVEVLVVPRILALMIAMPLLTFLADIAGLFGGGVVAWIYGGISQEVFIGRMRSAIGFNTFMVGLIKAPFMALVIGLIASIEGLAVQGSAESLGRQVTSSVVKSIFMVIVVDGLFAMFFASIKY</sequence>
<dbReference type="InterPro" id="IPR002645">
    <property type="entry name" value="STAS_dom"/>
</dbReference>
<name>A0AAU7JAJ2_9HYPH</name>
<evidence type="ECO:0000256" key="1">
    <source>
        <dbReference type="ARBA" id="ARBA00003787"/>
    </source>
</evidence>
<comment type="similarity">
    <text evidence="2">Belongs to the MlaE permease family.</text>
</comment>
<dbReference type="NCBIfam" id="TIGR00056">
    <property type="entry name" value="MlaE family lipid ABC transporter permease subunit"/>
    <property type="match status" value="1"/>
</dbReference>
<feature type="transmembrane region" description="Helical" evidence="2">
    <location>
        <begin position="359"/>
        <end position="380"/>
    </location>
</feature>
<organism evidence="4">
    <name type="scientific">Alsobacter sp. KACC 23698</name>
    <dbReference type="NCBI Taxonomy" id="3149229"/>
    <lineage>
        <taxon>Bacteria</taxon>
        <taxon>Pseudomonadati</taxon>
        <taxon>Pseudomonadota</taxon>
        <taxon>Alphaproteobacteria</taxon>
        <taxon>Hyphomicrobiales</taxon>
        <taxon>Alsobacteraceae</taxon>
        <taxon>Alsobacter</taxon>
    </lineage>
</organism>
<dbReference type="AlphaFoldDB" id="A0AAU7JAJ2"/>
<accession>A0AAU7JAJ2</accession>
<reference evidence="4" key="1">
    <citation type="submission" date="2024-05" db="EMBL/GenBank/DDBJ databases">
        <authorList>
            <person name="Kim S."/>
            <person name="Heo J."/>
            <person name="Choi H."/>
            <person name="Choi Y."/>
            <person name="Kwon S.-W."/>
            <person name="Kim Y."/>
        </authorList>
    </citation>
    <scope>NUCLEOTIDE SEQUENCE</scope>
    <source>
        <strain evidence="4">KACC 23698</strain>
    </source>
</reference>
<dbReference type="Gene3D" id="3.30.750.24">
    <property type="entry name" value="STAS domain"/>
    <property type="match status" value="1"/>
</dbReference>
<dbReference type="GO" id="GO:0005548">
    <property type="term" value="F:phospholipid transporter activity"/>
    <property type="evidence" value="ECO:0007669"/>
    <property type="project" value="TreeGrafter"/>
</dbReference>
<dbReference type="Pfam" id="PF02405">
    <property type="entry name" value="MlaE"/>
    <property type="match status" value="1"/>
</dbReference>
<comment type="function">
    <text evidence="1">Could be part of an ABC transporter complex.</text>
</comment>
<keyword evidence="2" id="KW-0472">Membrane</keyword>
<keyword evidence="2" id="KW-1003">Cell membrane</keyword>
<dbReference type="SUPFAM" id="SSF52091">
    <property type="entry name" value="SpoIIaa-like"/>
    <property type="match status" value="1"/>
</dbReference>
<comment type="caution">
    <text evidence="2">Lacks conserved residue(s) required for the propagation of feature annotation.</text>
</comment>
<keyword evidence="2" id="KW-0812">Transmembrane</keyword>
<dbReference type="PROSITE" id="PS50801">
    <property type="entry name" value="STAS"/>
    <property type="match status" value="1"/>
</dbReference>